<comment type="caution">
    <text evidence="2">The sequence shown here is derived from an EMBL/GenBank/DDBJ whole genome shotgun (WGS) entry which is preliminary data.</text>
</comment>
<accession>A0A0W8FWX2</accession>
<dbReference type="Pfam" id="PF00578">
    <property type="entry name" value="AhpC-TSA"/>
    <property type="match status" value="1"/>
</dbReference>
<reference evidence="2" key="1">
    <citation type="journal article" date="2015" name="Proc. Natl. Acad. Sci. U.S.A.">
        <title>Networks of energetic and metabolic interactions define dynamics in microbial communities.</title>
        <authorList>
            <person name="Embree M."/>
            <person name="Liu J.K."/>
            <person name="Al-Bassam M.M."/>
            <person name="Zengler K."/>
        </authorList>
    </citation>
    <scope>NUCLEOTIDE SEQUENCE</scope>
</reference>
<sequence>MNYANYSQNIELSINNTNLKSASLFSLKGEKLTFIDSIFTSNPGEFFYENEKLHTGFYRLSFDKHKSITFLFDGNDIEITADADNIPESLQAINSESNKLYYQFVRLNRDYKTKTELLRLILTRYPNNDEYYNLTREKLNELQYVYLKFVNVESQSEPESFCARYIKSSQLPVISADLQLEEQLDYLKKHSLDNVDFNDDELTYSDCFTNKSIEYLTYFRNPQLPMGLLEQEFKKAVDTLLTKASVNIFVYQHVADYLVDGFKQFGFDNVVDYIIENYVVKDDLCLDEQTENSIQNRINQSKLLTIGSTAPNIILPDETGNEINIEEIKADKMLLIFYASWCPHCSDLLPEIHKLYKEKNNFEVVAISLDEKKEEWITFITDNKLDWINLSDLKGWGSKSAEDYYIYATPTMFLLDFDKRIIGKPLNIVEIVYLL</sequence>
<proteinExistence type="predicted"/>
<protein>
    <submittedName>
        <fullName evidence="2">Thioredoxin family protein</fullName>
    </submittedName>
</protein>
<evidence type="ECO:0000313" key="2">
    <source>
        <dbReference type="EMBL" id="KUG24755.1"/>
    </source>
</evidence>
<dbReference type="CDD" id="cd02966">
    <property type="entry name" value="TlpA_like_family"/>
    <property type="match status" value="1"/>
</dbReference>
<organism evidence="2">
    <name type="scientific">hydrocarbon metagenome</name>
    <dbReference type="NCBI Taxonomy" id="938273"/>
    <lineage>
        <taxon>unclassified sequences</taxon>
        <taxon>metagenomes</taxon>
        <taxon>ecological metagenomes</taxon>
    </lineage>
</organism>
<dbReference type="PANTHER" id="PTHR42852">
    <property type="entry name" value="THIOL:DISULFIDE INTERCHANGE PROTEIN DSBE"/>
    <property type="match status" value="1"/>
</dbReference>
<dbReference type="InterPro" id="IPR017937">
    <property type="entry name" value="Thioredoxin_CS"/>
</dbReference>
<dbReference type="PROSITE" id="PS51352">
    <property type="entry name" value="THIOREDOXIN_2"/>
    <property type="match status" value="1"/>
</dbReference>
<dbReference type="InterPro" id="IPR000866">
    <property type="entry name" value="AhpC/TSA"/>
</dbReference>
<dbReference type="InterPro" id="IPR036249">
    <property type="entry name" value="Thioredoxin-like_sf"/>
</dbReference>
<dbReference type="AlphaFoldDB" id="A0A0W8FWX2"/>
<dbReference type="SUPFAM" id="SSF52833">
    <property type="entry name" value="Thioredoxin-like"/>
    <property type="match status" value="1"/>
</dbReference>
<dbReference type="Gene3D" id="3.40.30.10">
    <property type="entry name" value="Glutaredoxin"/>
    <property type="match status" value="1"/>
</dbReference>
<gene>
    <name evidence="2" type="ORF">ASZ90_005430</name>
</gene>
<dbReference type="EMBL" id="LNQE01000823">
    <property type="protein sequence ID" value="KUG24755.1"/>
    <property type="molecule type" value="Genomic_DNA"/>
</dbReference>
<dbReference type="InterPro" id="IPR013766">
    <property type="entry name" value="Thioredoxin_domain"/>
</dbReference>
<dbReference type="PANTHER" id="PTHR42852:SF13">
    <property type="entry name" value="PROTEIN DIPZ"/>
    <property type="match status" value="1"/>
</dbReference>
<feature type="domain" description="Thioredoxin" evidence="1">
    <location>
        <begin position="304"/>
        <end position="435"/>
    </location>
</feature>
<evidence type="ECO:0000259" key="1">
    <source>
        <dbReference type="PROSITE" id="PS51352"/>
    </source>
</evidence>
<name>A0A0W8FWX2_9ZZZZ</name>
<dbReference type="InterPro" id="IPR050553">
    <property type="entry name" value="Thioredoxin_ResA/DsbE_sf"/>
</dbReference>
<dbReference type="PROSITE" id="PS00194">
    <property type="entry name" value="THIOREDOXIN_1"/>
    <property type="match status" value="1"/>
</dbReference>